<gene>
    <name evidence="2" type="ORF">EBAPG3_009515</name>
</gene>
<dbReference type="EMBL" id="CP021106">
    <property type="protein sequence ID" value="ARO87986.1"/>
    <property type="molecule type" value="Genomic_DNA"/>
</dbReference>
<protein>
    <recommendedName>
        <fullName evidence="1">DUF6484 domain-containing protein</fullName>
    </recommendedName>
</protein>
<proteinExistence type="predicted"/>
<evidence type="ECO:0000313" key="2">
    <source>
        <dbReference type="EMBL" id="ARO87986.1"/>
    </source>
</evidence>
<accession>A0A1W6SQB1</accession>
<keyword evidence="3" id="KW-1185">Reference proteome</keyword>
<dbReference type="Pfam" id="PF20093">
    <property type="entry name" value="DUF6484"/>
    <property type="match status" value="1"/>
</dbReference>
<organism evidence="2 3">
    <name type="scientific">Nitrosospira lacus</name>
    <dbReference type="NCBI Taxonomy" id="1288494"/>
    <lineage>
        <taxon>Bacteria</taxon>
        <taxon>Pseudomonadati</taxon>
        <taxon>Pseudomonadota</taxon>
        <taxon>Betaproteobacteria</taxon>
        <taxon>Nitrosomonadales</taxon>
        <taxon>Nitrosomonadaceae</taxon>
        <taxon>Nitrosospira</taxon>
    </lineage>
</organism>
<dbReference type="KEGG" id="nlc:EBAPG3_009515"/>
<dbReference type="eggNOG" id="ENOG5032SEB">
    <property type="taxonomic scope" value="Bacteria"/>
</dbReference>
<name>A0A1W6SQB1_9PROT</name>
<dbReference type="InterPro" id="IPR045506">
    <property type="entry name" value="DUF6484"/>
</dbReference>
<reference evidence="2 3" key="1">
    <citation type="journal article" date="2015" name="Int. J. Syst. Evol. Microbiol.">
        <title>Nitrosospira lacus sp. nov., a psychrotolerant, ammonia-oxidizing bacterium from sandy lake sediment.</title>
        <authorList>
            <person name="Urakawa H."/>
            <person name="Garcia J.C."/>
            <person name="Nielsen J.L."/>
            <person name="Le V.Q."/>
            <person name="Kozlowski J.A."/>
            <person name="Stein L.Y."/>
            <person name="Lim C.K."/>
            <person name="Pommerening-Roser A."/>
            <person name="Martens-Habbena W."/>
            <person name="Stahl D.A."/>
            <person name="Klotz M.G."/>
        </authorList>
    </citation>
    <scope>NUCLEOTIDE SEQUENCE [LARGE SCALE GENOMIC DNA]</scope>
    <source>
        <strain evidence="2 3">APG3</strain>
    </source>
</reference>
<evidence type="ECO:0000259" key="1">
    <source>
        <dbReference type="Pfam" id="PF20093"/>
    </source>
</evidence>
<feature type="domain" description="DUF6484" evidence="1">
    <location>
        <begin position="29"/>
        <end position="86"/>
    </location>
</feature>
<dbReference type="AlphaFoldDB" id="A0A1W6SQB1"/>
<dbReference type="OrthoDB" id="3078443at2"/>
<evidence type="ECO:0000313" key="3">
    <source>
        <dbReference type="Proteomes" id="UP000012179"/>
    </source>
</evidence>
<dbReference type="RefSeq" id="WP_004175190.1">
    <property type="nucleotide sequence ID" value="NZ_CP021106.3"/>
</dbReference>
<sequence length="156" mass="16739">MDHTDLQSVRTLLTDVAGGAKLTGEGVSIATFAGFNGDGQFLVILSDELEPVRALSTIGFTESEVGTKIVVAFEKGNVRSPIIIGRAHERAVSVAMPNFKVDGERVVLRAEREIELRCGDASIVLTRAGKILIRGNYVLTRSRGANKIKGAFVDIN</sequence>
<dbReference type="Proteomes" id="UP000012179">
    <property type="component" value="Chromosome"/>
</dbReference>